<dbReference type="PROSITE" id="PS51819">
    <property type="entry name" value="VOC"/>
    <property type="match status" value="1"/>
</dbReference>
<dbReference type="Pfam" id="PF00903">
    <property type="entry name" value="Glyoxalase"/>
    <property type="match status" value="1"/>
</dbReference>
<dbReference type="AlphaFoldDB" id="A0A833J1L5"/>
<dbReference type="CDD" id="cd16356">
    <property type="entry name" value="PsjN_like"/>
    <property type="match status" value="1"/>
</dbReference>
<gene>
    <name evidence="2" type="ORF">F8B43_5580</name>
</gene>
<dbReference type="EMBL" id="WEKV01000021">
    <property type="protein sequence ID" value="KAB7781971.1"/>
    <property type="molecule type" value="Genomic_DNA"/>
</dbReference>
<dbReference type="InterPro" id="IPR004360">
    <property type="entry name" value="Glyas_Fos-R_dOase_dom"/>
</dbReference>
<dbReference type="InterPro" id="IPR029068">
    <property type="entry name" value="Glyas_Bleomycin-R_OHBP_Dase"/>
</dbReference>
<dbReference type="PANTHER" id="PTHR36503:SF1">
    <property type="entry name" value="BLR2520 PROTEIN"/>
    <property type="match status" value="1"/>
</dbReference>
<dbReference type="InterPro" id="IPR037523">
    <property type="entry name" value="VOC_core"/>
</dbReference>
<evidence type="ECO:0000313" key="2">
    <source>
        <dbReference type="EMBL" id="KAB7781971.1"/>
    </source>
</evidence>
<proteinExistence type="predicted"/>
<name>A0A833J1L5_9HYPH</name>
<protein>
    <recommendedName>
        <fullName evidence="1">VOC domain-containing protein</fullName>
    </recommendedName>
</protein>
<comment type="caution">
    <text evidence="2">The sequence shown here is derived from an EMBL/GenBank/DDBJ whole genome shotgun (WGS) entry which is preliminary data.</text>
</comment>
<feature type="domain" description="VOC" evidence="1">
    <location>
        <begin position="3"/>
        <end position="126"/>
    </location>
</feature>
<dbReference type="PANTHER" id="PTHR36503">
    <property type="entry name" value="BLR2520 PROTEIN"/>
    <property type="match status" value="1"/>
</dbReference>
<dbReference type="SUPFAM" id="SSF54593">
    <property type="entry name" value="Glyoxalase/Bleomycin resistance protein/Dihydroxybiphenyl dioxygenase"/>
    <property type="match status" value="1"/>
</dbReference>
<dbReference type="Gene3D" id="3.10.180.10">
    <property type="entry name" value="2,3-Dihydroxybiphenyl 1,2-Dioxygenase, domain 1"/>
    <property type="match status" value="1"/>
</dbReference>
<sequence>MPTLSYVNIFASDIDRLADFYSRLLDLEEIVESRTPLYRGFRCGGASLGFSAMDAYEILALQRPEGQGERNVITFDVDDQAEVRRLVAAASSMGASILKEPFETYYGWYQAVLRDPEGNAFRLNFPGKAA</sequence>
<reference evidence="2 3" key="1">
    <citation type="submission" date="2019-10" db="EMBL/GenBank/DDBJ databases">
        <title>Draft Genome Sequence of the Caffeine Degrading Methylotroph Methylorubrum populi PINKEL.</title>
        <authorList>
            <person name="Dawson S.C."/>
            <person name="Zhang X."/>
            <person name="Wright M.E."/>
            <person name="Sharma G."/>
            <person name="Langner J.T."/>
            <person name="Ditty J.L."/>
            <person name="Subuyuj G.A."/>
        </authorList>
    </citation>
    <scope>NUCLEOTIDE SEQUENCE [LARGE SCALE GENOMIC DNA]</scope>
    <source>
        <strain evidence="2 3">Pinkel</strain>
    </source>
</reference>
<evidence type="ECO:0000313" key="3">
    <source>
        <dbReference type="Proteomes" id="UP000469949"/>
    </source>
</evidence>
<organism evidence="2 3">
    <name type="scientific">Methylorubrum populi</name>
    <dbReference type="NCBI Taxonomy" id="223967"/>
    <lineage>
        <taxon>Bacteria</taxon>
        <taxon>Pseudomonadati</taxon>
        <taxon>Pseudomonadota</taxon>
        <taxon>Alphaproteobacteria</taxon>
        <taxon>Hyphomicrobiales</taxon>
        <taxon>Methylobacteriaceae</taxon>
        <taxon>Methylorubrum</taxon>
    </lineage>
</organism>
<accession>A0A833J1L5</accession>
<evidence type="ECO:0000259" key="1">
    <source>
        <dbReference type="PROSITE" id="PS51819"/>
    </source>
</evidence>
<dbReference type="Proteomes" id="UP000469949">
    <property type="component" value="Unassembled WGS sequence"/>
</dbReference>